<dbReference type="Gene3D" id="1.10.287.110">
    <property type="entry name" value="DnaJ domain"/>
    <property type="match status" value="1"/>
</dbReference>
<keyword evidence="5" id="KW-1185">Reference proteome</keyword>
<dbReference type="AlphaFoldDB" id="A0AAE0GA45"/>
<evidence type="ECO:0000313" key="4">
    <source>
        <dbReference type="EMBL" id="KAK3274495.1"/>
    </source>
</evidence>
<dbReference type="CDD" id="cd06257">
    <property type="entry name" value="DnaJ"/>
    <property type="match status" value="1"/>
</dbReference>
<accession>A0AAE0GA45</accession>
<keyword evidence="1" id="KW-0175">Coiled coil</keyword>
<proteinExistence type="predicted"/>
<feature type="transmembrane region" description="Helical" evidence="2">
    <location>
        <begin position="189"/>
        <end position="206"/>
    </location>
</feature>
<feature type="domain" description="J" evidence="3">
    <location>
        <begin position="27"/>
        <end position="103"/>
    </location>
</feature>
<evidence type="ECO:0000259" key="3">
    <source>
        <dbReference type="PROSITE" id="PS50076"/>
    </source>
</evidence>
<keyword evidence="2" id="KW-1133">Transmembrane helix</keyword>
<evidence type="ECO:0000313" key="5">
    <source>
        <dbReference type="Proteomes" id="UP001190700"/>
    </source>
</evidence>
<gene>
    <name evidence="4" type="ORF">CYMTET_17321</name>
</gene>
<protein>
    <recommendedName>
        <fullName evidence="3">J domain-containing protein</fullName>
    </recommendedName>
</protein>
<dbReference type="Proteomes" id="UP001190700">
    <property type="component" value="Unassembled WGS sequence"/>
</dbReference>
<dbReference type="InterPro" id="IPR001623">
    <property type="entry name" value="DnaJ_domain"/>
</dbReference>
<name>A0AAE0GA45_9CHLO</name>
<sequence length="349" mass="39271">MGRTYQSLLNKAEELELEGNPVWDLEDQARRLGLVLYQIPIDARDWDRAVSGAFRRAALRAHPDKFPAAERERAEEAFKLLNDAHTLMLKVGKAVREEVEGGGAGEAERLRQRAHAEAEERKRRKLEEQLGMLTCLDGMNPVGQDELPTKCITPSLRTSLDLQQQFWGILANCEQDVIKAARRRRRWRWFRRILFGAAAVAALWMWRSKNLPEDDKPSREEILEAAREIRRELRKIARKVAAEMGDPSLAPEIADMLDQALRDGSLQFGSDGSLRFTSDDDDDGEYEEYESHYAGWMGLGRSEGAEGAAGTKQRPKEDGVVYCGGGQGRVVVNVNQGEDDTPQEAAPVQ</sequence>
<dbReference type="SUPFAM" id="SSF46565">
    <property type="entry name" value="Chaperone J-domain"/>
    <property type="match status" value="1"/>
</dbReference>
<comment type="caution">
    <text evidence="4">The sequence shown here is derived from an EMBL/GenBank/DDBJ whole genome shotgun (WGS) entry which is preliminary data.</text>
</comment>
<evidence type="ECO:0000256" key="2">
    <source>
        <dbReference type="SAM" id="Phobius"/>
    </source>
</evidence>
<reference evidence="4 5" key="1">
    <citation type="journal article" date="2015" name="Genome Biol. Evol.">
        <title>Comparative Genomics of a Bacterivorous Green Alga Reveals Evolutionary Causalities and Consequences of Phago-Mixotrophic Mode of Nutrition.</title>
        <authorList>
            <person name="Burns J.A."/>
            <person name="Paasch A."/>
            <person name="Narechania A."/>
            <person name="Kim E."/>
        </authorList>
    </citation>
    <scope>NUCLEOTIDE SEQUENCE [LARGE SCALE GENOMIC DNA]</scope>
    <source>
        <strain evidence="4 5">PLY_AMNH</strain>
    </source>
</reference>
<dbReference type="PROSITE" id="PS50076">
    <property type="entry name" value="DNAJ_2"/>
    <property type="match status" value="1"/>
</dbReference>
<evidence type="ECO:0000256" key="1">
    <source>
        <dbReference type="SAM" id="Coils"/>
    </source>
</evidence>
<keyword evidence="2" id="KW-0472">Membrane</keyword>
<dbReference type="InterPro" id="IPR036869">
    <property type="entry name" value="J_dom_sf"/>
</dbReference>
<organism evidence="4 5">
    <name type="scientific">Cymbomonas tetramitiformis</name>
    <dbReference type="NCBI Taxonomy" id="36881"/>
    <lineage>
        <taxon>Eukaryota</taxon>
        <taxon>Viridiplantae</taxon>
        <taxon>Chlorophyta</taxon>
        <taxon>Pyramimonadophyceae</taxon>
        <taxon>Pyramimonadales</taxon>
        <taxon>Pyramimonadaceae</taxon>
        <taxon>Cymbomonas</taxon>
    </lineage>
</organism>
<keyword evidence="2" id="KW-0812">Transmembrane</keyword>
<dbReference type="EMBL" id="LGRX02007690">
    <property type="protein sequence ID" value="KAK3274495.1"/>
    <property type="molecule type" value="Genomic_DNA"/>
</dbReference>
<feature type="coiled-coil region" evidence="1">
    <location>
        <begin position="109"/>
        <end position="136"/>
    </location>
</feature>